<dbReference type="Pfam" id="PF00586">
    <property type="entry name" value="AIRS"/>
    <property type="match status" value="1"/>
</dbReference>
<sequence length="329" mass="34504">MSGNLSEHGLINALFAPLAAPGGLGLLDDAALLKPSPGYEIVMTVDAIVSGVHFLHDDNPGDVACKALGVNLSDLAAKGAEPLGFLLSLGVNDAWSQDWIATFARGLGAVSTQWRCPLYGGDTVRAVGAPFISITALGEVPEGKMVRRNGANVGDYICVSGTIGDAALGLFLARGDEPAWATSLSNADWQLLIMRYHRPQPRIALAPFVRNYATAAMDLSDGLIGDMEKLLKASGVSAEVTLENVPLSQAARNALSNDATCLDTIMCGGDDYEILCTVSPASYTKVVTTAAAAGVEFHRIGTVTEGQETPSYSYNGKPVQFAKPSFSHF</sequence>
<feature type="binding site" evidence="2">
    <location>
        <position position="46"/>
    </location>
    <ligand>
        <name>Mg(2+)</name>
        <dbReference type="ChEBI" id="CHEBI:18420"/>
        <label>2</label>
    </ligand>
</feature>
<proteinExistence type="inferred from homology"/>
<feature type="domain" description="PurM-like N-terminal" evidence="3">
    <location>
        <begin position="28"/>
        <end position="140"/>
    </location>
</feature>
<dbReference type="PIRSF" id="PIRSF005303">
    <property type="entry name" value="Thiam_monoph_kin"/>
    <property type="match status" value="1"/>
</dbReference>
<keyword evidence="2" id="KW-0460">Magnesium</keyword>
<reference evidence="5 6" key="1">
    <citation type="submission" date="2024-04" db="EMBL/GenBank/DDBJ databases">
        <title>A novel species isolated from cricket.</title>
        <authorList>
            <person name="Wang H.-C."/>
        </authorList>
    </citation>
    <scope>NUCLEOTIDE SEQUENCE [LARGE SCALE GENOMIC DNA]</scope>
    <source>
        <strain evidence="5 6">WL0021</strain>
    </source>
</reference>
<dbReference type="InterPro" id="IPR006283">
    <property type="entry name" value="ThiL-like"/>
</dbReference>
<dbReference type="EC" id="2.7.4.16" evidence="2"/>
<feature type="binding site" evidence="2">
    <location>
        <position position="29"/>
    </location>
    <ligand>
        <name>Mg(2+)</name>
        <dbReference type="ChEBI" id="CHEBI:18420"/>
        <label>4</label>
    </ligand>
</feature>
<keyword evidence="2" id="KW-0479">Metal-binding</keyword>
<comment type="function">
    <text evidence="2">Catalyzes the ATP-dependent phosphorylation of thiamine-monophosphate (TMP) to form thiamine-pyrophosphate (TPP), the active form of vitamin B1.</text>
</comment>
<dbReference type="InterPro" id="IPR010918">
    <property type="entry name" value="PurM-like_C_dom"/>
</dbReference>
<feature type="binding site" evidence="2">
    <location>
        <position position="46"/>
    </location>
    <ligand>
        <name>Mg(2+)</name>
        <dbReference type="ChEBI" id="CHEBI:18420"/>
        <label>1</label>
    </ligand>
</feature>
<dbReference type="Proteomes" id="UP001418637">
    <property type="component" value="Unassembled WGS sequence"/>
</dbReference>
<dbReference type="InterPro" id="IPR016188">
    <property type="entry name" value="PurM-like_N"/>
</dbReference>
<evidence type="ECO:0000313" key="5">
    <source>
        <dbReference type="EMBL" id="MEN3930638.1"/>
    </source>
</evidence>
<organism evidence="5 6">
    <name type="scientific">Hohaiivirga grylli</name>
    <dbReference type="NCBI Taxonomy" id="3133970"/>
    <lineage>
        <taxon>Bacteria</taxon>
        <taxon>Pseudomonadati</taxon>
        <taxon>Pseudomonadota</taxon>
        <taxon>Alphaproteobacteria</taxon>
        <taxon>Hyphomicrobiales</taxon>
        <taxon>Methylobacteriaceae</taxon>
        <taxon>Hohaiivirga</taxon>
    </lineage>
</organism>
<dbReference type="SUPFAM" id="SSF55326">
    <property type="entry name" value="PurM N-terminal domain-like"/>
    <property type="match status" value="1"/>
</dbReference>
<protein>
    <recommendedName>
        <fullName evidence="2">Thiamine-monophosphate kinase</fullName>
        <shortName evidence="2">TMP kinase</shortName>
        <shortName evidence="2">Thiamine-phosphate kinase</shortName>
        <ecNumber evidence="2">2.7.4.16</ecNumber>
    </recommendedName>
</protein>
<feature type="binding site" evidence="2">
    <location>
        <position position="74"/>
    </location>
    <ligand>
        <name>Mg(2+)</name>
        <dbReference type="ChEBI" id="CHEBI:18420"/>
        <label>2</label>
    </ligand>
</feature>
<dbReference type="HAMAP" id="MF_02128">
    <property type="entry name" value="TMP_kinase"/>
    <property type="match status" value="1"/>
</dbReference>
<comment type="caution">
    <text evidence="5">The sequence shown here is derived from an EMBL/GenBank/DDBJ whole genome shotgun (WGS) entry which is preliminary data.</text>
</comment>
<evidence type="ECO:0000313" key="6">
    <source>
        <dbReference type="Proteomes" id="UP001418637"/>
    </source>
</evidence>
<evidence type="ECO:0000259" key="4">
    <source>
        <dbReference type="Pfam" id="PF02769"/>
    </source>
</evidence>
<evidence type="ECO:0000256" key="2">
    <source>
        <dbReference type="HAMAP-Rule" id="MF_02128"/>
    </source>
</evidence>
<feature type="binding site" evidence="2">
    <location>
        <position position="74"/>
    </location>
    <ligand>
        <name>Mg(2+)</name>
        <dbReference type="ChEBI" id="CHEBI:18420"/>
        <label>3</label>
    </ligand>
</feature>
<keyword evidence="2 5" id="KW-0418">Kinase</keyword>
<dbReference type="Gene3D" id="3.30.1330.10">
    <property type="entry name" value="PurM-like, N-terminal domain"/>
    <property type="match status" value="1"/>
</dbReference>
<comment type="similarity">
    <text evidence="2">Belongs to the thiamine-monophosphate kinase family.</text>
</comment>
<dbReference type="GO" id="GO:0009030">
    <property type="term" value="F:thiamine-phosphate kinase activity"/>
    <property type="evidence" value="ECO:0007669"/>
    <property type="project" value="UniProtKB-EC"/>
</dbReference>
<dbReference type="SUPFAM" id="SSF56042">
    <property type="entry name" value="PurM C-terminal domain-like"/>
    <property type="match status" value="1"/>
</dbReference>
<dbReference type="NCBIfam" id="TIGR01379">
    <property type="entry name" value="thiL"/>
    <property type="match status" value="1"/>
</dbReference>
<feature type="binding site" evidence="2">
    <location>
        <position position="220"/>
    </location>
    <ligand>
        <name>ATP</name>
        <dbReference type="ChEBI" id="CHEBI:30616"/>
    </ligand>
</feature>
<feature type="binding site" evidence="2">
    <location>
        <position position="122"/>
    </location>
    <ligand>
        <name>Mg(2+)</name>
        <dbReference type="ChEBI" id="CHEBI:18420"/>
        <label>1</label>
    </ligand>
</feature>
<keyword evidence="2" id="KW-0067">ATP-binding</keyword>
<keyword evidence="2 5" id="KW-0808">Transferase</keyword>
<feature type="binding site" evidence="2">
    <location>
        <position position="218"/>
    </location>
    <ligand>
        <name>Mg(2+)</name>
        <dbReference type="ChEBI" id="CHEBI:18420"/>
        <label>3</label>
    </ligand>
</feature>
<comment type="catalytic activity">
    <reaction evidence="2">
        <text>thiamine phosphate + ATP = thiamine diphosphate + ADP</text>
        <dbReference type="Rhea" id="RHEA:15913"/>
        <dbReference type="ChEBI" id="CHEBI:30616"/>
        <dbReference type="ChEBI" id="CHEBI:37575"/>
        <dbReference type="ChEBI" id="CHEBI:58937"/>
        <dbReference type="ChEBI" id="CHEBI:456216"/>
        <dbReference type="EC" id="2.7.4.16"/>
    </reaction>
</comment>
<feature type="binding site" evidence="2">
    <location>
        <position position="53"/>
    </location>
    <ligand>
        <name>substrate</name>
    </ligand>
</feature>
<dbReference type="Pfam" id="PF02769">
    <property type="entry name" value="AIRS_C"/>
    <property type="match status" value="1"/>
</dbReference>
<gene>
    <name evidence="2 5" type="primary">thiL</name>
    <name evidence="5" type="ORF">WJT86_06110</name>
</gene>
<feature type="binding site" evidence="2">
    <location>
        <position position="221"/>
    </location>
    <ligand>
        <name>Mg(2+)</name>
        <dbReference type="ChEBI" id="CHEBI:18420"/>
        <label>5</label>
    </ligand>
</feature>
<dbReference type="Gene3D" id="3.90.650.10">
    <property type="entry name" value="PurM-like C-terminal domain"/>
    <property type="match status" value="1"/>
</dbReference>
<dbReference type="PANTHER" id="PTHR30270:SF0">
    <property type="entry name" value="THIAMINE-MONOPHOSPHATE KINASE"/>
    <property type="match status" value="1"/>
</dbReference>
<feature type="binding site" evidence="2">
    <location>
        <position position="29"/>
    </location>
    <ligand>
        <name>Mg(2+)</name>
        <dbReference type="ChEBI" id="CHEBI:18420"/>
        <label>3</label>
    </ligand>
</feature>
<dbReference type="InterPro" id="IPR036921">
    <property type="entry name" value="PurM-like_N_sf"/>
</dbReference>
<feature type="binding site" evidence="2">
    <location>
        <position position="44"/>
    </location>
    <ligand>
        <name>Mg(2+)</name>
        <dbReference type="ChEBI" id="CHEBI:18420"/>
        <label>4</label>
    </ligand>
</feature>
<feature type="binding site" evidence="2">
    <location>
        <begin position="121"/>
        <end position="122"/>
    </location>
    <ligand>
        <name>ATP</name>
        <dbReference type="ChEBI" id="CHEBI:30616"/>
    </ligand>
</feature>
<comment type="pathway">
    <text evidence="2">Cofactor biosynthesis; thiamine diphosphate biosynthesis; thiamine diphosphate from thiamine phosphate: step 1/1.</text>
</comment>
<evidence type="ECO:0000259" key="3">
    <source>
        <dbReference type="Pfam" id="PF00586"/>
    </source>
</evidence>
<evidence type="ECO:0000256" key="1">
    <source>
        <dbReference type="ARBA" id="ARBA00022977"/>
    </source>
</evidence>
<keyword evidence="6" id="KW-1185">Reference proteome</keyword>
<comment type="miscellaneous">
    <text evidence="2">Reaction mechanism of ThiL seems to utilize a direct, inline transfer of the gamma-phosphate of ATP to TMP rather than a phosphorylated enzyme intermediate.</text>
</comment>
<feature type="domain" description="PurM-like C-terminal" evidence="4">
    <location>
        <begin position="153"/>
        <end position="308"/>
    </location>
</feature>
<keyword evidence="1 2" id="KW-0784">Thiamine biosynthesis</keyword>
<comment type="caution">
    <text evidence="2">Lacks conserved residue(s) required for the propagation of feature annotation.</text>
</comment>
<feature type="binding site" evidence="2">
    <location>
        <position position="74"/>
    </location>
    <ligand>
        <name>Mg(2+)</name>
        <dbReference type="ChEBI" id="CHEBI:18420"/>
        <label>4</label>
    </ligand>
</feature>
<feature type="binding site" evidence="2">
    <location>
        <position position="270"/>
    </location>
    <ligand>
        <name>substrate</name>
    </ligand>
</feature>
<accession>A0ABV0BJ81</accession>
<dbReference type="InterPro" id="IPR036676">
    <property type="entry name" value="PurM-like_C_sf"/>
</dbReference>
<name>A0ABV0BJ81_9HYPH</name>
<feature type="binding site" evidence="2">
    <location>
        <position position="148"/>
    </location>
    <ligand>
        <name>ATP</name>
        <dbReference type="ChEBI" id="CHEBI:30616"/>
    </ligand>
</feature>
<dbReference type="CDD" id="cd02194">
    <property type="entry name" value="ThiL"/>
    <property type="match status" value="1"/>
</dbReference>
<feature type="binding site" evidence="2">
    <location>
        <position position="326"/>
    </location>
    <ligand>
        <name>substrate</name>
    </ligand>
</feature>
<dbReference type="EMBL" id="JBBYXI010000002">
    <property type="protein sequence ID" value="MEN3930638.1"/>
    <property type="molecule type" value="Genomic_DNA"/>
</dbReference>
<dbReference type="PANTHER" id="PTHR30270">
    <property type="entry name" value="THIAMINE-MONOPHOSPHATE KINASE"/>
    <property type="match status" value="1"/>
</dbReference>
<keyword evidence="2" id="KW-0547">Nucleotide-binding</keyword>
<dbReference type="RefSeq" id="WP_346336638.1">
    <property type="nucleotide sequence ID" value="NZ_JBBYXI010000002.1"/>
</dbReference>